<dbReference type="SUPFAM" id="SSF54909">
    <property type="entry name" value="Dimeric alpha+beta barrel"/>
    <property type="match status" value="1"/>
</dbReference>
<reference evidence="1 2" key="1">
    <citation type="submission" date="2020-08" db="EMBL/GenBank/DDBJ databases">
        <title>Genome sequencing of Purple Non-Sulfur Bacteria from various extreme environments.</title>
        <authorList>
            <person name="Mayer M."/>
        </authorList>
    </citation>
    <scope>NUCLEOTIDE SEQUENCE [LARGE SCALE GENOMIC DNA]</scope>
    <source>
        <strain evidence="1 2">JA135</strain>
    </source>
</reference>
<accession>A0A7W6RYP5</accession>
<sequence length="217" mass="23077">MIYLTDIVLGAPDPAVRDAWVAETQALSGRLGPCAAELFEISEDIRDAHYAYVGLRAWAADPDLEDALAGGALDGSVAGRPVERVVLRLRTQLGAPAPTAPGTVWLVNPFEIAGAEIAGALAMWDRAKDHMEAHAGFVNARLFRARSPHARYGLLNVSQWRSAADFKAALGDRAYDRHRARSLAYRLHPSLCRRVVAPVDGPPGVAGPAAAGLVAAD</sequence>
<name>A0A7W6RYP5_9PROT</name>
<dbReference type="AlphaFoldDB" id="A0A7W6RYP5"/>
<keyword evidence="2" id="KW-1185">Reference proteome</keyword>
<organism evidence="1 2">
    <name type="scientific">Roseospira goensis</name>
    <dbReference type="NCBI Taxonomy" id="391922"/>
    <lineage>
        <taxon>Bacteria</taxon>
        <taxon>Pseudomonadati</taxon>
        <taxon>Pseudomonadota</taxon>
        <taxon>Alphaproteobacteria</taxon>
        <taxon>Rhodospirillales</taxon>
        <taxon>Rhodospirillaceae</taxon>
        <taxon>Roseospira</taxon>
    </lineage>
</organism>
<comment type="caution">
    <text evidence="1">The sequence shown here is derived from an EMBL/GenBank/DDBJ whole genome shotgun (WGS) entry which is preliminary data.</text>
</comment>
<dbReference type="InterPro" id="IPR011008">
    <property type="entry name" value="Dimeric_a/b-barrel"/>
</dbReference>
<keyword evidence="1" id="KW-0560">Oxidoreductase</keyword>
<dbReference type="GO" id="GO:0004497">
    <property type="term" value="F:monooxygenase activity"/>
    <property type="evidence" value="ECO:0007669"/>
    <property type="project" value="UniProtKB-KW"/>
</dbReference>
<gene>
    <name evidence="1" type="ORF">GGD88_001416</name>
</gene>
<dbReference type="EMBL" id="JACIGI010000009">
    <property type="protein sequence ID" value="MBB4285696.1"/>
    <property type="molecule type" value="Genomic_DNA"/>
</dbReference>
<protein>
    <submittedName>
        <fullName evidence="1">Heme-degrading monooxygenase HmoA</fullName>
    </submittedName>
</protein>
<keyword evidence="1" id="KW-0503">Monooxygenase</keyword>
<dbReference type="Gene3D" id="3.30.70.100">
    <property type="match status" value="1"/>
</dbReference>
<evidence type="ECO:0000313" key="2">
    <source>
        <dbReference type="Proteomes" id="UP000555728"/>
    </source>
</evidence>
<evidence type="ECO:0000313" key="1">
    <source>
        <dbReference type="EMBL" id="MBB4285696.1"/>
    </source>
</evidence>
<proteinExistence type="predicted"/>
<dbReference type="RefSeq" id="WP_184433351.1">
    <property type="nucleotide sequence ID" value="NZ_JACIGI010000009.1"/>
</dbReference>
<dbReference type="Proteomes" id="UP000555728">
    <property type="component" value="Unassembled WGS sequence"/>
</dbReference>